<dbReference type="EMBL" id="BASE01000031">
    <property type="protein sequence ID" value="GAM13420.1"/>
    <property type="molecule type" value="Genomic_DNA"/>
</dbReference>
<dbReference type="OrthoDB" id="1684395at2"/>
<dbReference type="PANTHER" id="PTHR31750">
    <property type="entry name" value="PROTEIN STAY-GREEN 1, CHLOROPLASTIC-RELATED"/>
    <property type="match status" value="1"/>
</dbReference>
<dbReference type="Pfam" id="PF12638">
    <property type="entry name" value="Staygreen"/>
    <property type="match status" value="1"/>
</dbReference>
<protein>
    <submittedName>
        <fullName evidence="3">Expressed protein</fullName>
    </submittedName>
</protein>
<evidence type="ECO:0000259" key="2">
    <source>
        <dbReference type="Pfam" id="PF12638"/>
    </source>
</evidence>
<evidence type="ECO:0000313" key="4">
    <source>
        <dbReference type="Proteomes" id="UP000031014"/>
    </source>
</evidence>
<reference evidence="3 4" key="1">
    <citation type="submission" date="2013-06" db="EMBL/GenBank/DDBJ databases">
        <title>Whole genome shotgun sequence of Bacillus selenatarsenatis SF-1.</title>
        <authorList>
            <person name="Kuroda M."/>
            <person name="Sei K."/>
            <person name="Yamashita M."/>
            <person name="Ike M."/>
        </authorList>
    </citation>
    <scope>NUCLEOTIDE SEQUENCE [LARGE SCALE GENOMIC DNA]</scope>
    <source>
        <strain evidence="3 4">SF-1</strain>
    </source>
</reference>
<gene>
    <name evidence="3" type="ORF">SAMD00020551_1564</name>
</gene>
<keyword evidence="4" id="KW-1185">Reference proteome</keyword>
<sequence>MSKFKPERLSVNFIPPATAFVPIDSRKYTLTHSDITGELFLAVGNVYDYQAINYEMRDEVLADWITINGEYLLYAKVYISNGEYDLNMSRIRYMIFKRELDLALTAMVYGDKNFFTYYPWLLDAPIYVQFSSIYPEFNQVAYYGTPRMYLNKVNKERTQEAQA</sequence>
<proteinExistence type="predicted"/>
<name>A0A0A8X0E0_MESS1</name>
<feature type="domain" description="Staygreen protein" evidence="2">
    <location>
        <begin position="3"/>
        <end position="148"/>
    </location>
</feature>
<accession>A0A0A8X0E0</accession>
<dbReference type="AlphaFoldDB" id="A0A0A8X0E0"/>
<dbReference type="Proteomes" id="UP000031014">
    <property type="component" value="Unassembled WGS sequence"/>
</dbReference>
<dbReference type="PANTHER" id="PTHR31750:SF4">
    <property type="entry name" value="LP06106P"/>
    <property type="match status" value="1"/>
</dbReference>
<evidence type="ECO:0000256" key="1">
    <source>
        <dbReference type="ARBA" id="ARBA00022946"/>
    </source>
</evidence>
<dbReference type="RefSeq" id="WP_041965262.1">
    <property type="nucleotide sequence ID" value="NZ_BASE01000031.1"/>
</dbReference>
<dbReference type="STRING" id="1321606.SAMD00020551_1564"/>
<organism evidence="3 4">
    <name type="scientific">Mesobacillus selenatarsenatis (strain DSM 18680 / JCM 14380 / FERM P-15431 / SF-1)</name>
    <dbReference type="NCBI Taxonomy" id="1321606"/>
    <lineage>
        <taxon>Bacteria</taxon>
        <taxon>Bacillati</taxon>
        <taxon>Bacillota</taxon>
        <taxon>Bacilli</taxon>
        <taxon>Bacillales</taxon>
        <taxon>Bacillaceae</taxon>
        <taxon>Mesobacillus</taxon>
    </lineage>
</organism>
<comment type="caution">
    <text evidence="3">The sequence shown here is derived from an EMBL/GenBank/DDBJ whole genome shotgun (WGS) entry which is preliminary data.</text>
</comment>
<keyword evidence="1" id="KW-0809">Transit peptide</keyword>
<dbReference type="InterPro" id="IPR024438">
    <property type="entry name" value="Staygreen"/>
</dbReference>
<evidence type="ECO:0000313" key="3">
    <source>
        <dbReference type="EMBL" id="GAM13420.1"/>
    </source>
</evidence>